<dbReference type="OrthoDB" id="977000at2"/>
<keyword evidence="1" id="KW-0808">Transferase</keyword>
<keyword evidence="5" id="KW-0812">Transmembrane</keyword>
<evidence type="ECO:0000256" key="1">
    <source>
        <dbReference type="ARBA" id="ARBA00022679"/>
    </source>
</evidence>
<dbReference type="GO" id="GO:0000155">
    <property type="term" value="F:phosphorelay sensor kinase activity"/>
    <property type="evidence" value="ECO:0007669"/>
    <property type="project" value="InterPro"/>
</dbReference>
<dbReference type="Gene3D" id="1.25.40.10">
    <property type="entry name" value="Tetratricopeptide repeat domain"/>
    <property type="match status" value="1"/>
</dbReference>
<dbReference type="Proteomes" id="UP000029644">
    <property type="component" value="Unassembled WGS sequence"/>
</dbReference>
<dbReference type="SMART" id="SM00028">
    <property type="entry name" value="TPR"/>
    <property type="match status" value="2"/>
</dbReference>
<dbReference type="InterPro" id="IPR005467">
    <property type="entry name" value="His_kinase_dom"/>
</dbReference>
<proteinExistence type="predicted"/>
<dbReference type="GO" id="GO:0016020">
    <property type="term" value="C:membrane"/>
    <property type="evidence" value="ECO:0007669"/>
    <property type="project" value="InterPro"/>
</dbReference>
<keyword evidence="12" id="KW-1185">Reference proteome</keyword>
<evidence type="ECO:0000313" key="12">
    <source>
        <dbReference type="Proteomes" id="UP000294824"/>
    </source>
</evidence>
<keyword evidence="5" id="KW-1133">Transmembrane helix</keyword>
<evidence type="ECO:0000313" key="11">
    <source>
        <dbReference type="Proteomes" id="UP000029644"/>
    </source>
</evidence>
<organism evidence="7 11">
    <name type="scientific">Algibacter lectus</name>
    <dbReference type="NCBI Taxonomy" id="221126"/>
    <lineage>
        <taxon>Bacteria</taxon>
        <taxon>Pseudomonadati</taxon>
        <taxon>Bacteroidota</taxon>
        <taxon>Flavobacteriia</taxon>
        <taxon>Flavobacteriales</taxon>
        <taxon>Flavobacteriaceae</taxon>
        <taxon>Algibacter</taxon>
    </lineage>
</organism>
<dbReference type="InterPro" id="IPR019734">
    <property type="entry name" value="TPR_rpt"/>
</dbReference>
<feature type="repeat" description="TPR" evidence="4">
    <location>
        <begin position="98"/>
        <end position="131"/>
    </location>
</feature>
<dbReference type="InterPro" id="IPR050482">
    <property type="entry name" value="Sensor_HK_TwoCompSys"/>
</dbReference>
<dbReference type="InterPro" id="IPR003594">
    <property type="entry name" value="HATPase_dom"/>
</dbReference>
<dbReference type="Proteomes" id="UP000294824">
    <property type="component" value="Unassembled WGS sequence"/>
</dbReference>
<dbReference type="InterPro" id="IPR011990">
    <property type="entry name" value="TPR-like_helical_dom_sf"/>
</dbReference>
<dbReference type="STRING" id="221126.SAMN04489722_1083"/>
<evidence type="ECO:0000313" key="7">
    <source>
        <dbReference type="EMBL" id="GAL62577.1"/>
    </source>
</evidence>
<dbReference type="Proteomes" id="UP000029643">
    <property type="component" value="Unassembled WGS sequence"/>
</dbReference>
<dbReference type="SMART" id="SM00387">
    <property type="entry name" value="HATPase_c"/>
    <property type="match status" value="1"/>
</dbReference>
<dbReference type="AlphaFoldDB" id="A0A090W4X4"/>
<dbReference type="PANTHER" id="PTHR24421:SF59">
    <property type="entry name" value="OXYGEN SENSOR HISTIDINE KINASE NREB"/>
    <property type="match status" value="1"/>
</dbReference>
<evidence type="ECO:0000256" key="3">
    <source>
        <dbReference type="ARBA" id="ARBA00023012"/>
    </source>
</evidence>
<feature type="transmembrane region" description="Helical" evidence="5">
    <location>
        <begin position="322"/>
        <end position="342"/>
    </location>
</feature>
<accession>A0A090W4X4</accession>
<dbReference type="RefSeq" id="WP_052415300.1">
    <property type="nucleotide sequence ID" value="NZ_BBNQ01000006.1"/>
</dbReference>
<reference evidence="9 12" key="2">
    <citation type="submission" date="2019-03" db="EMBL/GenBank/DDBJ databases">
        <title>Genomic Encyclopedia of Type Strains, Phase III (KMG-III): the genomes of soil and plant-associated and newly described type strains.</title>
        <authorList>
            <person name="Whitman W."/>
        </authorList>
    </citation>
    <scope>NUCLEOTIDE SEQUENCE [LARGE SCALE GENOMIC DNA]</scope>
    <source>
        <strain evidence="9 12">CECT 8301</strain>
    </source>
</reference>
<evidence type="ECO:0000259" key="6">
    <source>
        <dbReference type="PROSITE" id="PS50109"/>
    </source>
</evidence>
<feature type="domain" description="Histidine kinase" evidence="6">
    <location>
        <begin position="491"/>
        <end position="577"/>
    </location>
</feature>
<dbReference type="GO" id="GO:0046983">
    <property type="term" value="F:protein dimerization activity"/>
    <property type="evidence" value="ECO:0007669"/>
    <property type="project" value="InterPro"/>
</dbReference>
<dbReference type="EMBL" id="SORL01000012">
    <property type="protein sequence ID" value="TDY60254.1"/>
    <property type="molecule type" value="Genomic_DNA"/>
</dbReference>
<evidence type="ECO:0000256" key="4">
    <source>
        <dbReference type="PROSITE-ProRule" id="PRU00339"/>
    </source>
</evidence>
<evidence type="ECO:0000256" key="5">
    <source>
        <dbReference type="SAM" id="Phobius"/>
    </source>
</evidence>
<dbReference type="CDD" id="cd16917">
    <property type="entry name" value="HATPase_UhpB-NarQ-NarX-like"/>
    <property type="match status" value="1"/>
</dbReference>
<evidence type="ECO:0000256" key="2">
    <source>
        <dbReference type="ARBA" id="ARBA00022777"/>
    </source>
</evidence>
<keyword evidence="5" id="KW-0472">Membrane</keyword>
<evidence type="ECO:0000313" key="9">
    <source>
        <dbReference type="EMBL" id="TDY60254.1"/>
    </source>
</evidence>
<dbReference type="SUPFAM" id="SSF55874">
    <property type="entry name" value="ATPase domain of HSP90 chaperone/DNA topoisomerase II/histidine kinase"/>
    <property type="match status" value="1"/>
</dbReference>
<keyword evidence="3" id="KW-0902">Two-component regulatory system</keyword>
<dbReference type="PROSITE" id="PS50005">
    <property type="entry name" value="TPR"/>
    <property type="match status" value="1"/>
</dbReference>
<dbReference type="EMBL" id="BBNU01000005">
    <property type="protein sequence ID" value="GAL79005.1"/>
    <property type="molecule type" value="Genomic_DNA"/>
</dbReference>
<dbReference type="InterPro" id="IPR011712">
    <property type="entry name" value="Sig_transdc_His_kin_sub3_dim/P"/>
</dbReference>
<gene>
    <name evidence="9" type="ORF">DFQ06_3382</name>
    <name evidence="8" type="ORF">JCM19274_4090</name>
    <name evidence="7" type="ORF">JCM19300_2630</name>
</gene>
<dbReference type="PROSITE" id="PS50109">
    <property type="entry name" value="HIS_KIN"/>
    <property type="match status" value="1"/>
</dbReference>
<keyword evidence="2 7" id="KW-0418">Kinase</keyword>
<dbReference type="EMBL" id="BBNQ01000006">
    <property type="protein sequence ID" value="GAL62577.1"/>
    <property type="molecule type" value="Genomic_DNA"/>
</dbReference>
<sequence length="577" mass="67039">MFNIKEQDSSLIADTDYLIAQTFRKSTTYADSAYFYYQKAEKIYRNLGDNLKLARTIYGVAVILKNEKDFIGSEVASFEAIALLEPLYETRSVVETKSYIYNNLGIVFKELDEFDESIEYNKKSLELKYRLNVKSSIDASKNNLANTYKKNKQYNLALNYYSEILSNKDLVKERPRIFSLVLDNYAHTRFLSGNLRELPGLYHKALKVSNSVGEDDYYSIIINQHLAEYYFDNKRNVDSARYYAYRAKNISEKYYTDDLLKSLLLLSKIEEDHKAVEHFNAYIKLSDSLQKNERAIRNKFARIRFETGQKEKENIQLTKERMWLFIISVVVVISSFLLYLVITQRNNNIELKFVQKQQETNEEIYNLMLSQNESIEEARDLEKKRISQELHDGVLGRLFGTRLSLDSLNRNNSEEAIKSRDLYITELKTIEEEIRKVSHELNTDFVSGSGFIDIIKTLVETQTLAYGLGYDLKHDESISWDDVNNKKKIHIYRIIQETLHNIYKHANAEHVNISLELKNDVICLSIIDNGSGYDVEKARSGIGLKNMNSRINEINGILKITSIKNQGTTVMIEVPMI</sequence>
<name>A0A090W4X4_9FLAO</name>
<evidence type="ECO:0000313" key="10">
    <source>
        <dbReference type="Proteomes" id="UP000029643"/>
    </source>
</evidence>
<comment type="caution">
    <text evidence="7">The sequence shown here is derived from an EMBL/GenBank/DDBJ whole genome shotgun (WGS) entry which is preliminary data.</text>
</comment>
<dbReference type="Pfam" id="PF02518">
    <property type="entry name" value="HATPase_c"/>
    <property type="match status" value="1"/>
</dbReference>
<dbReference type="Gene3D" id="1.20.5.1930">
    <property type="match status" value="1"/>
</dbReference>
<dbReference type="Gene3D" id="3.30.565.10">
    <property type="entry name" value="Histidine kinase-like ATPase, C-terminal domain"/>
    <property type="match status" value="1"/>
</dbReference>
<keyword evidence="4" id="KW-0802">TPR repeat</keyword>
<dbReference type="Pfam" id="PF07730">
    <property type="entry name" value="HisKA_3"/>
    <property type="match status" value="1"/>
</dbReference>
<dbReference type="InterPro" id="IPR036890">
    <property type="entry name" value="HATPase_C_sf"/>
</dbReference>
<protein>
    <submittedName>
        <fullName evidence="7">Sensory box histidine kinase</fullName>
    </submittedName>
    <submittedName>
        <fullName evidence="9">Signal transduction histidine kinase</fullName>
    </submittedName>
</protein>
<reference evidence="10 11" key="1">
    <citation type="journal article" date="2014" name="Genome Announc.">
        <title>Draft Genome Sequences of Marine Flavobacterium Algibacter lectus Strains SS8 and NR4.</title>
        <authorList>
            <person name="Takatani N."/>
            <person name="Nakanishi M."/>
            <person name="Meirelles P."/>
            <person name="Mino S."/>
            <person name="Suda W."/>
            <person name="Oshima K."/>
            <person name="Hattori M."/>
            <person name="Ohkuma M."/>
            <person name="Hosokawa M."/>
            <person name="Miyashita K."/>
            <person name="Thompson F.L."/>
            <person name="Niwa A."/>
            <person name="Sawabe T."/>
            <person name="Sawabe T."/>
        </authorList>
    </citation>
    <scope>NUCLEOTIDE SEQUENCE [LARGE SCALE GENOMIC DNA]</scope>
    <source>
        <strain evidence="8">JCM 19274</strain>
        <strain evidence="7 11">JCM 19300</strain>
        <strain evidence="10">JCM19274</strain>
    </source>
</reference>
<evidence type="ECO:0000313" key="8">
    <source>
        <dbReference type="EMBL" id="GAL79005.1"/>
    </source>
</evidence>
<dbReference type="PANTHER" id="PTHR24421">
    <property type="entry name" value="NITRATE/NITRITE SENSOR PROTEIN NARX-RELATED"/>
    <property type="match status" value="1"/>
</dbReference>
<accession>A0A4R8M5A8</accession>
<dbReference type="SUPFAM" id="SSF48452">
    <property type="entry name" value="TPR-like"/>
    <property type="match status" value="2"/>
</dbReference>